<evidence type="ECO:0000256" key="1">
    <source>
        <dbReference type="SAM" id="MobiDB-lite"/>
    </source>
</evidence>
<geneLocation type="plasmid" evidence="2">
    <name>unnamed</name>
</geneLocation>
<dbReference type="OrthoDB" id="178002at2157"/>
<gene>
    <name evidence="2" type="ORF">HALLA_01825</name>
</gene>
<keyword evidence="3" id="KW-1185">Reference proteome</keyword>
<dbReference type="Proteomes" id="UP000019024">
    <property type="component" value="Plasmid unnamed2"/>
</dbReference>
<dbReference type="EMBL" id="CP007057">
    <property type="protein sequence ID" value="AHG02067.1"/>
    <property type="molecule type" value="Genomic_DNA"/>
</dbReference>
<dbReference type="eggNOG" id="ENOG502N5FW">
    <property type="taxonomic scope" value="Archaea"/>
</dbReference>
<protein>
    <submittedName>
        <fullName evidence="2">Uncharacterized protein</fullName>
    </submittedName>
</protein>
<dbReference type="RefSeq" id="WP_049954855.1">
    <property type="nucleotide sequence ID" value="NZ_CP007057.1"/>
</dbReference>
<evidence type="ECO:0000313" key="3">
    <source>
        <dbReference type="Proteomes" id="UP000019024"/>
    </source>
</evidence>
<feature type="region of interest" description="Disordered" evidence="1">
    <location>
        <begin position="1"/>
        <end position="26"/>
    </location>
</feature>
<accession>W0JXN8</accession>
<dbReference type="HOGENOM" id="CLU_2204040_0_0_2"/>
<reference evidence="2 3" key="1">
    <citation type="submission" date="2014-01" db="EMBL/GenBank/DDBJ databases">
        <authorList>
            <consortium name="DOE Joint Genome Institute"/>
            <person name="Anderson I."/>
            <person name="Huntemann M."/>
            <person name="Han J."/>
            <person name="Chen A."/>
            <person name="Kyrpides N."/>
            <person name="Mavromatis K."/>
            <person name="Markowitz V."/>
            <person name="Palaniappan K."/>
            <person name="Ivanova N."/>
            <person name="Schaumberg A."/>
            <person name="Pati A."/>
            <person name="Liolios K."/>
            <person name="Nordberg H.P."/>
            <person name="Cantor M.N."/>
            <person name="Hua S.X."/>
            <person name="Woyke T."/>
        </authorList>
    </citation>
    <scope>NUCLEOTIDE SEQUENCE [LARGE SCALE GENOMIC DNA]</scope>
    <source>
        <strain evidence="2 3">XH-48</strain>
        <plasmid evidence="3">2</plasmid>
    </source>
</reference>
<keyword evidence="2" id="KW-0614">Plasmid</keyword>
<dbReference type="KEGG" id="hlr:HALLA_01825"/>
<dbReference type="AlphaFoldDB" id="W0JXN8"/>
<name>W0JXN8_9EURY</name>
<sequence length="107" mass="11937">MVLGTDLEEAAQSRNDLPTAGDVYDTDEPIPLTEMFDDRFVGDRTEFDSFDELVAASPSDADSADAFEKVGHGEWDEFVSKTTEFANGEEFVMAARDHWVAKRLELV</sequence>
<proteinExistence type="predicted"/>
<evidence type="ECO:0000313" key="2">
    <source>
        <dbReference type="EMBL" id="AHG02067.1"/>
    </source>
</evidence>
<dbReference type="GeneID" id="25147409"/>
<organism evidence="2 3">
    <name type="scientific">Halostagnicola larsenii XH-48</name>
    <dbReference type="NCBI Taxonomy" id="797299"/>
    <lineage>
        <taxon>Archaea</taxon>
        <taxon>Methanobacteriati</taxon>
        <taxon>Methanobacteriota</taxon>
        <taxon>Stenosarchaea group</taxon>
        <taxon>Halobacteria</taxon>
        <taxon>Halobacteriales</taxon>
        <taxon>Natrialbaceae</taxon>
        <taxon>Halostagnicola</taxon>
    </lineage>
</organism>